<accession>A0A381U697</accession>
<dbReference type="GO" id="GO:0005524">
    <property type="term" value="F:ATP binding"/>
    <property type="evidence" value="ECO:0007669"/>
    <property type="project" value="InterPro"/>
</dbReference>
<comment type="subcellular location">
    <subcellularLocation>
        <location evidence="2">Cytoplasm</location>
    </subcellularLocation>
</comment>
<feature type="domain" description="Alanyl-transfer RNA synthetases family profile" evidence="5">
    <location>
        <begin position="1"/>
        <end position="243"/>
    </location>
</feature>
<dbReference type="InterPro" id="IPR009000">
    <property type="entry name" value="Transl_B-barrel_sf"/>
</dbReference>
<comment type="cofactor">
    <cofactor evidence="1">
        <name>Zn(2+)</name>
        <dbReference type="ChEBI" id="CHEBI:29105"/>
    </cofactor>
</comment>
<dbReference type="PROSITE" id="PS50860">
    <property type="entry name" value="AA_TRNA_LIGASE_II_ALA"/>
    <property type="match status" value="1"/>
</dbReference>
<dbReference type="PANTHER" id="PTHR43462:SF1">
    <property type="entry name" value="ALANYL-TRNA EDITING PROTEIN AARSD1"/>
    <property type="match status" value="1"/>
</dbReference>
<dbReference type="SUPFAM" id="SSF50447">
    <property type="entry name" value="Translation proteins"/>
    <property type="match status" value="1"/>
</dbReference>
<dbReference type="InterPro" id="IPR051335">
    <property type="entry name" value="Alanyl-tRNA_Editing_Enzymes"/>
</dbReference>
<dbReference type="SUPFAM" id="SSF55186">
    <property type="entry name" value="ThrRS/AlaRS common domain"/>
    <property type="match status" value="1"/>
</dbReference>
<dbReference type="AlphaFoldDB" id="A0A381U697"/>
<dbReference type="GO" id="GO:0002161">
    <property type="term" value="F:aminoacyl-tRNA deacylase activity"/>
    <property type="evidence" value="ECO:0007669"/>
    <property type="project" value="UniProtKB-ARBA"/>
</dbReference>
<organism evidence="6">
    <name type="scientific">marine metagenome</name>
    <dbReference type="NCBI Taxonomy" id="408172"/>
    <lineage>
        <taxon>unclassified sequences</taxon>
        <taxon>metagenomes</taxon>
        <taxon>ecological metagenomes</taxon>
    </lineage>
</organism>
<dbReference type="Gene3D" id="3.30.980.10">
    <property type="entry name" value="Threonyl-trna Synthetase, Chain A, domain 2"/>
    <property type="match status" value="1"/>
</dbReference>
<reference evidence="6" key="1">
    <citation type="submission" date="2018-05" db="EMBL/GenBank/DDBJ databases">
        <authorList>
            <person name="Lanie J.A."/>
            <person name="Ng W.-L."/>
            <person name="Kazmierczak K.M."/>
            <person name="Andrzejewski T.M."/>
            <person name="Davidsen T.M."/>
            <person name="Wayne K.J."/>
            <person name="Tettelin H."/>
            <person name="Glass J.I."/>
            <person name="Rusch D."/>
            <person name="Podicherti R."/>
            <person name="Tsui H.-C.T."/>
            <person name="Winkler M.E."/>
        </authorList>
    </citation>
    <scope>NUCLEOTIDE SEQUENCE</scope>
</reference>
<evidence type="ECO:0000313" key="6">
    <source>
        <dbReference type="EMBL" id="SVA22023.1"/>
    </source>
</evidence>
<evidence type="ECO:0000256" key="3">
    <source>
        <dbReference type="ARBA" id="ARBA00022723"/>
    </source>
</evidence>
<evidence type="ECO:0000256" key="4">
    <source>
        <dbReference type="ARBA" id="ARBA00022833"/>
    </source>
</evidence>
<protein>
    <recommendedName>
        <fullName evidence="5">Alanyl-transfer RNA synthetases family profile domain-containing protein</fullName>
    </recommendedName>
</protein>
<evidence type="ECO:0000256" key="2">
    <source>
        <dbReference type="ARBA" id="ARBA00004496"/>
    </source>
</evidence>
<dbReference type="EMBL" id="UINC01005549">
    <property type="protein sequence ID" value="SVA22023.1"/>
    <property type="molecule type" value="Genomic_DNA"/>
</dbReference>
<gene>
    <name evidence="6" type="ORF">METZ01_LOCUS74877</name>
</gene>
<dbReference type="SMART" id="SM00863">
    <property type="entry name" value="tRNA_SAD"/>
    <property type="match status" value="1"/>
</dbReference>
<dbReference type="GO" id="GO:0046872">
    <property type="term" value="F:metal ion binding"/>
    <property type="evidence" value="ECO:0007669"/>
    <property type="project" value="UniProtKB-KW"/>
</dbReference>
<keyword evidence="3" id="KW-0479">Metal-binding</keyword>
<evidence type="ECO:0000256" key="1">
    <source>
        <dbReference type="ARBA" id="ARBA00001947"/>
    </source>
</evidence>
<dbReference type="GO" id="GO:0005737">
    <property type="term" value="C:cytoplasm"/>
    <property type="evidence" value="ECO:0007669"/>
    <property type="project" value="UniProtKB-SubCell"/>
</dbReference>
<sequence length="243" mass="27351">MQERLHMRHHPGTDPLPFETSVIDKIEDSLILSKSFCYPRGGGQPGDTGIFINDGKKCGFSEALGGEFIRHPVNEISGFSVGDEVRCEIDIDRRNRHAKMHTTQHVVSALADDLWGAETVGNQISTEYTRIDFLFPNRDEYDSDSLTEAVNTVIGSDTSVKVHEWSRDFVKDHEHMRHTKFMDRIPSFINELRVVEIDGIDLCPCAGTHVASTSDIDPIVITNVKSKGAGKFRITYQFENENI</sequence>
<dbReference type="GO" id="GO:0003676">
    <property type="term" value="F:nucleic acid binding"/>
    <property type="evidence" value="ECO:0007669"/>
    <property type="project" value="InterPro"/>
</dbReference>
<proteinExistence type="predicted"/>
<dbReference type="Pfam" id="PF07973">
    <property type="entry name" value="tRNA_SAD"/>
    <property type="match status" value="1"/>
</dbReference>
<dbReference type="InterPro" id="IPR018165">
    <property type="entry name" value="Ala-tRNA-synth_IIc_core"/>
</dbReference>
<evidence type="ECO:0000259" key="5">
    <source>
        <dbReference type="PROSITE" id="PS50860"/>
    </source>
</evidence>
<dbReference type="PANTHER" id="PTHR43462">
    <property type="entry name" value="ALANYL-TRNA EDITING PROTEIN"/>
    <property type="match status" value="1"/>
</dbReference>
<dbReference type="GO" id="GO:0006419">
    <property type="term" value="P:alanyl-tRNA aminoacylation"/>
    <property type="evidence" value="ECO:0007669"/>
    <property type="project" value="InterPro"/>
</dbReference>
<dbReference type="InterPro" id="IPR018163">
    <property type="entry name" value="Thr/Ala-tRNA-synth_IIc_edit"/>
</dbReference>
<keyword evidence="4" id="KW-0862">Zinc</keyword>
<name>A0A381U697_9ZZZZ</name>
<dbReference type="Gene3D" id="2.40.30.130">
    <property type="match status" value="1"/>
</dbReference>
<dbReference type="GO" id="GO:0004813">
    <property type="term" value="F:alanine-tRNA ligase activity"/>
    <property type="evidence" value="ECO:0007669"/>
    <property type="project" value="InterPro"/>
</dbReference>
<dbReference type="InterPro" id="IPR012947">
    <property type="entry name" value="tRNA_SAD"/>
</dbReference>